<dbReference type="GO" id="GO:0006046">
    <property type="term" value="P:N-acetylglucosamine catabolic process"/>
    <property type="evidence" value="ECO:0007669"/>
    <property type="project" value="UniProtKB-UniRule"/>
</dbReference>
<dbReference type="Pfam" id="PF01182">
    <property type="entry name" value="Glucosamine_iso"/>
    <property type="match status" value="1"/>
</dbReference>
<dbReference type="SUPFAM" id="SSF100950">
    <property type="entry name" value="NagB/RpiA/CoA transferase-like"/>
    <property type="match status" value="1"/>
</dbReference>
<dbReference type="Proteomes" id="UP000287022">
    <property type="component" value="Unassembled WGS sequence"/>
</dbReference>
<dbReference type="GO" id="GO:0005975">
    <property type="term" value="P:carbohydrate metabolic process"/>
    <property type="evidence" value="ECO:0007669"/>
    <property type="project" value="InterPro"/>
</dbReference>
<accession>A0A432Z137</accession>
<dbReference type="RefSeq" id="WP_026860920.1">
    <property type="nucleotide sequence ID" value="NZ_PIQE01000004.1"/>
</dbReference>
<dbReference type="InterPro" id="IPR004547">
    <property type="entry name" value="Glucosamine6P_isomerase"/>
</dbReference>
<name>A0A432Z137_9GAMM</name>
<dbReference type="CDD" id="cd01399">
    <property type="entry name" value="GlcN6P_deaminase"/>
    <property type="match status" value="1"/>
</dbReference>
<evidence type="ECO:0000256" key="4">
    <source>
        <dbReference type="ARBA" id="ARBA00023277"/>
    </source>
</evidence>
<evidence type="ECO:0000313" key="8">
    <source>
        <dbReference type="Proteomes" id="UP000287022"/>
    </source>
</evidence>
<evidence type="ECO:0000256" key="2">
    <source>
        <dbReference type="ARBA" id="ARBA00012680"/>
    </source>
</evidence>
<dbReference type="GO" id="GO:0006043">
    <property type="term" value="P:glucosamine catabolic process"/>
    <property type="evidence" value="ECO:0007669"/>
    <property type="project" value="TreeGrafter"/>
</dbReference>
<dbReference type="GO" id="GO:0019262">
    <property type="term" value="P:N-acetylneuraminate catabolic process"/>
    <property type="evidence" value="ECO:0007669"/>
    <property type="project" value="TreeGrafter"/>
</dbReference>
<sequence>MFLVVPTPQAVADLVSTLVYQHIKAKPAAVLGLATGGTMEPIYAALVAKLQQQPLPLEKLTTFNLDEYVGLSAAHPQSYHYFMQQHLFAPLGLAPSQVHLPDGNCRNSAEECQAYSEQIAAAGGLDLQLLGIGSNGHIGFNEPGTPFDCNTHEIELTAQTRQDNLRFFADAAEVPTHAITMGICEIMAAREVILVATGQRKADIIAQLYASGVDEQLPASVLKQHRNLKVIIDEDAAALLPTHLQQAG</sequence>
<evidence type="ECO:0000313" key="7">
    <source>
        <dbReference type="EMBL" id="RUO69869.1"/>
    </source>
</evidence>
<evidence type="ECO:0000256" key="1">
    <source>
        <dbReference type="ARBA" id="ARBA00000644"/>
    </source>
</evidence>
<dbReference type="GO" id="GO:0004342">
    <property type="term" value="F:glucosamine-6-phosphate deaminase activity"/>
    <property type="evidence" value="ECO:0007669"/>
    <property type="project" value="UniProtKB-UniRule"/>
</dbReference>
<evidence type="ECO:0000256" key="3">
    <source>
        <dbReference type="ARBA" id="ARBA00022801"/>
    </source>
</evidence>
<dbReference type="Gene3D" id="3.40.50.1360">
    <property type="match status" value="1"/>
</dbReference>
<dbReference type="PANTHER" id="PTHR11280:SF5">
    <property type="entry name" value="GLUCOSAMINE-6-PHOSPHATE ISOMERASE"/>
    <property type="match status" value="1"/>
</dbReference>
<dbReference type="GO" id="GO:0042802">
    <property type="term" value="F:identical protein binding"/>
    <property type="evidence" value="ECO:0007669"/>
    <property type="project" value="TreeGrafter"/>
</dbReference>
<dbReference type="NCBIfam" id="TIGR00502">
    <property type="entry name" value="nagB"/>
    <property type="match status" value="1"/>
</dbReference>
<dbReference type="EMBL" id="PIQE01000004">
    <property type="protein sequence ID" value="RUO69869.1"/>
    <property type="molecule type" value="Genomic_DNA"/>
</dbReference>
<keyword evidence="3" id="KW-0378">Hydrolase</keyword>
<keyword evidence="8" id="KW-1185">Reference proteome</keyword>
<dbReference type="STRING" id="1122124.GCA_000423165_02218"/>
<reference evidence="8" key="1">
    <citation type="journal article" date="2018" name="Front. Microbiol.">
        <title>Genome-Based Analysis Reveals the Taxonomy and Diversity of the Family Idiomarinaceae.</title>
        <authorList>
            <person name="Liu Y."/>
            <person name="Lai Q."/>
            <person name="Shao Z."/>
        </authorList>
    </citation>
    <scope>NUCLEOTIDE SEQUENCE [LARGE SCALE GENOMIC DNA]</scope>
    <source>
        <strain evidence="8">c121</strain>
    </source>
</reference>
<comment type="caution">
    <text evidence="7">The sequence shown here is derived from an EMBL/GenBank/DDBJ whole genome shotgun (WGS) entry which is preliminary data.</text>
</comment>
<dbReference type="PROSITE" id="PS01161">
    <property type="entry name" value="GLC_GALNAC_ISOMERASE"/>
    <property type="match status" value="1"/>
</dbReference>
<dbReference type="InterPro" id="IPR037171">
    <property type="entry name" value="NagB/RpiA_transferase-like"/>
</dbReference>
<dbReference type="EC" id="3.5.99.6" evidence="2 5"/>
<dbReference type="GO" id="GO:0005737">
    <property type="term" value="C:cytoplasm"/>
    <property type="evidence" value="ECO:0007669"/>
    <property type="project" value="TreeGrafter"/>
</dbReference>
<evidence type="ECO:0000259" key="6">
    <source>
        <dbReference type="Pfam" id="PF01182"/>
    </source>
</evidence>
<gene>
    <name evidence="7" type="primary">nagB</name>
    <name evidence="7" type="ORF">CWI80_11710</name>
</gene>
<dbReference type="FunFam" id="3.40.50.1360:FF:000003">
    <property type="entry name" value="Glucosamine-6-phosphate deaminase"/>
    <property type="match status" value="1"/>
</dbReference>
<protein>
    <recommendedName>
        <fullName evidence="2 5">Glucosamine-6-phosphate deaminase</fullName>
        <ecNumber evidence="2 5">3.5.99.6</ecNumber>
    </recommendedName>
</protein>
<dbReference type="InterPro" id="IPR006148">
    <property type="entry name" value="Glc/Gal-6P_isomerase"/>
</dbReference>
<feature type="domain" description="Glucosamine/galactosamine-6-phosphate isomerase" evidence="6">
    <location>
        <begin position="9"/>
        <end position="225"/>
    </location>
</feature>
<dbReference type="AlphaFoldDB" id="A0A432Z137"/>
<organism evidence="7 8">
    <name type="scientific">Pseudidiomarina sediminum</name>
    <dbReference type="NCBI Taxonomy" id="431675"/>
    <lineage>
        <taxon>Bacteria</taxon>
        <taxon>Pseudomonadati</taxon>
        <taxon>Pseudomonadota</taxon>
        <taxon>Gammaproteobacteria</taxon>
        <taxon>Alteromonadales</taxon>
        <taxon>Idiomarinaceae</taxon>
        <taxon>Pseudidiomarina</taxon>
    </lineage>
</organism>
<dbReference type="InterPro" id="IPR018321">
    <property type="entry name" value="Glucosamine6P_isomerase_CS"/>
</dbReference>
<keyword evidence="4" id="KW-0119">Carbohydrate metabolism</keyword>
<dbReference type="PANTHER" id="PTHR11280">
    <property type="entry name" value="GLUCOSAMINE-6-PHOSPHATE ISOMERASE"/>
    <property type="match status" value="1"/>
</dbReference>
<proteinExistence type="predicted"/>
<evidence type="ECO:0000256" key="5">
    <source>
        <dbReference type="NCBIfam" id="TIGR00502"/>
    </source>
</evidence>
<comment type="catalytic activity">
    <reaction evidence="1">
        <text>alpha-D-glucosamine 6-phosphate + H2O = beta-D-fructose 6-phosphate + NH4(+)</text>
        <dbReference type="Rhea" id="RHEA:12172"/>
        <dbReference type="ChEBI" id="CHEBI:15377"/>
        <dbReference type="ChEBI" id="CHEBI:28938"/>
        <dbReference type="ChEBI" id="CHEBI:57634"/>
        <dbReference type="ChEBI" id="CHEBI:75989"/>
        <dbReference type="EC" id="3.5.99.6"/>
    </reaction>
</comment>